<sequence length="89" mass="9819">MRLILVHLLILASAQQAAATPRDDLLHEATAWLLNGDALPPDIADRLMQLEPGERVEVLVFLRRSGLLTTPVWSAERMLAPAVKAERGE</sequence>
<feature type="chain" id="PRO_5021854405" evidence="1">
    <location>
        <begin position="19"/>
        <end position="89"/>
    </location>
</feature>
<keyword evidence="1" id="KW-0732">Signal</keyword>
<evidence type="ECO:0000256" key="1">
    <source>
        <dbReference type="SAM" id="SignalP"/>
    </source>
</evidence>
<evidence type="ECO:0000313" key="3">
    <source>
        <dbReference type="Proteomes" id="UP000316225"/>
    </source>
</evidence>
<dbReference type="RefSeq" id="WP_145400031.1">
    <property type="nucleotide sequence ID" value="NZ_VLKU01000017.1"/>
</dbReference>
<gene>
    <name evidence="2" type="ORF">IQ24_03892</name>
</gene>
<keyword evidence="3" id="KW-1185">Reference proteome</keyword>
<feature type="signal peptide" evidence="1">
    <location>
        <begin position="1"/>
        <end position="18"/>
    </location>
</feature>
<name>A0A562N840_9RHOB</name>
<evidence type="ECO:0000313" key="2">
    <source>
        <dbReference type="EMBL" id="TWI28061.1"/>
    </source>
</evidence>
<dbReference type="OrthoDB" id="7775120at2"/>
<proteinExistence type="predicted"/>
<dbReference type="EMBL" id="VLKU01000017">
    <property type="protein sequence ID" value="TWI28061.1"/>
    <property type="molecule type" value="Genomic_DNA"/>
</dbReference>
<comment type="caution">
    <text evidence="2">The sequence shown here is derived from an EMBL/GenBank/DDBJ whole genome shotgun (WGS) entry which is preliminary data.</text>
</comment>
<accession>A0A562N840</accession>
<protein>
    <submittedName>
        <fullName evidence="2">Uncharacterized protein</fullName>
    </submittedName>
</protein>
<reference evidence="2 3" key="1">
    <citation type="journal article" date="2015" name="Stand. Genomic Sci.">
        <title>Genomic Encyclopedia of Bacterial and Archaeal Type Strains, Phase III: the genomes of soil and plant-associated and newly described type strains.</title>
        <authorList>
            <person name="Whitman W.B."/>
            <person name="Woyke T."/>
            <person name="Klenk H.P."/>
            <person name="Zhou Y."/>
            <person name="Lilburn T.G."/>
            <person name="Beck B.J."/>
            <person name="De Vos P."/>
            <person name="Vandamme P."/>
            <person name="Eisen J.A."/>
            <person name="Garrity G."/>
            <person name="Hugenholtz P."/>
            <person name="Kyrpides N.C."/>
        </authorList>
    </citation>
    <scope>NUCLEOTIDE SEQUENCE [LARGE SCALE GENOMIC DNA]</scope>
    <source>
        <strain evidence="2 3">CGMCC 1.5364</strain>
    </source>
</reference>
<dbReference type="Proteomes" id="UP000316225">
    <property type="component" value="Unassembled WGS sequence"/>
</dbReference>
<organism evidence="2 3">
    <name type="scientific">Paracoccus sulfuroxidans</name>
    <dbReference type="NCBI Taxonomy" id="384678"/>
    <lineage>
        <taxon>Bacteria</taxon>
        <taxon>Pseudomonadati</taxon>
        <taxon>Pseudomonadota</taxon>
        <taxon>Alphaproteobacteria</taxon>
        <taxon>Rhodobacterales</taxon>
        <taxon>Paracoccaceae</taxon>
        <taxon>Paracoccus</taxon>
    </lineage>
</organism>
<dbReference type="AlphaFoldDB" id="A0A562N840"/>